<protein>
    <recommendedName>
        <fullName evidence="1">DJ-1/PfpI domain-containing protein</fullName>
    </recommendedName>
</protein>
<dbReference type="EMBL" id="GL945437">
    <property type="protein sequence ID" value="EGO22061.1"/>
    <property type="molecule type" value="Genomic_DNA"/>
</dbReference>
<dbReference type="KEGG" id="sla:SERLADRAFT_472350"/>
<feature type="domain" description="DJ-1/PfpI" evidence="1">
    <location>
        <begin position="86"/>
        <end position="197"/>
    </location>
</feature>
<dbReference type="SUPFAM" id="SSF52317">
    <property type="entry name" value="Class I glutamine amidotransferase-like"/>
    <property type="match status" value="1"/>
</dbReference>
<dbReference type="Proteomes" id="UP000008064">
    <property type="component" value="Unassembled WGS sequence"/>
</dbReference>
<dbReference type="PANTHER" id="PTHR43130">
    <property type="entry name" value="ARAC-FAMILY TRANSCRIPTIONAL REGULATOR"/>
    <property type="match status" value="1"/>
</dbReference>
<dbReference type="Pfam" id="PF01965">
    <property type="entry name" value="DJ-1_PfpI"/>
    <property type="match status" value="1"/>
</dbReference>
<proteinExistence type="predicted"/>
<evidence type="ECO:0000259" key="1">
    <source>
        <dbReference type="Pfam" id="PF01965"/>
    </source>
</evidence>
<dbReference type="HOGENOM" id="CLU_000445_44_8_1"/>
<sequence length="230" mass="24951">MTDYTTLSLVVCLYEDVTALDFQGPLQLIGMLQEKNIQNTSLPFPSPPTHAVKITYAGDSTAVTPDAGPTFAVEKKNTYEELLGSGEQFDMILVPGASPKVSFSENDPIARFIRQQSSGAKYILSVCTGAWRLAEAGVLKGKRATSNKATWPGNPVDPSIEWVKKARWVVNGQNSGQELWTSSGVTAGMDMANAFLAHLVGRPISERIRNVVELNASGPEDDPFAEYWGI</sequence>
<dbReference type="AlphaFoldDB" id="F8P3G1"/>
<dbReference type="Gene3D" id="3.40.50.880">
    <property type="match status" value="1"/>
</dbReference>
<dbReference type="OrthoDB" id="543156at2759"/>
<dbReference type="GeneID" id="18820113"/>
<dbReference type="PANTHER" id="PTHR43130:SF15">
    <property type="entry name" value="THIJ_PFPI FAMILY PROTEIN (AFU_ORTHOLOGUE AFUA_5G14240)"/>
    <property type="match status" value="1"/>
</dbReference>
<evidence type="ECO:0000313" key="2">
    <source>
        <dbReference type="EMBL" id="EGO22061.1"/>
    </source>
</evidence>
<dbReference type="InterPro" id="IPR029062">
    <property type="entry name" value="Class_I_gatase-like"/>
</dbReference>
<accession>F8P3G1</accession>
<dbReference type="InterPro" id="IPR052158">
    <property type="entry name" value="INH-QAR"/>
</dbReference>
<dbReference type="InterPro" id="IPR002818">
    <property type="entry name" value="DJ-1/PfpI"/>
</dbReference>
<organism>
    <name type="scientific">Serpula lacrymans var. lacrymans (strain S7.9)</name>
    <name type="common">Dry rot fungus</name>
    <dbReference type="NCBI Taxonomy" id="578457"/>
    <lineage>
        <taxon>Eukaryota</taxon>
        <taxon>Fungi</taxon>
        <taxon>Dikarya</taxon>
        <taxon>Basidiomycota</taxon>
        <taxon>Agaricomycotina</taxon>
        <taxon>Agaricomycetes</taxon>
        <taxon>Agaricomycetidae</taxon>
        <taxon>Boletales</taxon>
        <taxon>Coniophorineae</taxon>
        <taxon>Serpulaceae</taxon>
        <taxon>Serpula</taxon>
    </lineage>
</organism>
<gene>
    <name evidence="2" type="ORF">SERLADRAFT_472350</name>
</gene>
<name>F8P3G1_SERL9</name>
<reference evidence="2" key="1">
    <citation type="submission" date="2011-04" db="EMBL/GenBank/DDBJ databases">
        <title>Evolution of plant cell wall degrading machinery underlies the functional diversity of forest fungi.</title>
        <authorList>
            <consortium name="US DOE Joint Genome Institute (JGI-PGF)"/>
            <person name="Eastwood D.C."/>
            <person name="Floudas D."/>
            <person name="Binder M."/>
            <person name="Majcherczyk A."/>
            <person name="Schneider P."/>
            <person name="Aerts A."/>
            <person name="Asiegbu F.O."/>
            <person name="Baker S.E."/>
            <person name="Barry K."/>
            <person name="Bendiksby M."/>
            <person name="Blumentritt M."/>
            <person name="Coutinho P.M."/>
            <person name="Cullen D."/>
            <person name="Cullen D."/>
            <person name="Gathman A."/>
            <person name="Goodell B."/>
            <person name="Henrissat B."/>
            <person name="Ihrmark K."/>
            <person name="Kauserud H."/>
            <person name="Kohler A."/>
            <person name="LaButti K."/>
            <person name="Lapidus A."/>
            <person name="Lavin J.L."/>
            <person name="Lee Y.-H."/>
            <person name="Lindquist E."/>
            <person name="Lilly W."/>
            <person name="Lucas S."/>
            <person name="Morin E."/>
            <person name="Murat C."/>
            <person name="Oguiza J.A."/>
            <person name="Park J."/>
            <person name="Pisabarro A.G."/>
            <person name="Riley R."/>
            <person name="Rosling A."/>
            <person name="Salamov A."/>
            <person name="Schmidt O."/>
            <person name="Schmutz J."/>
            <person name="Skrede I."/>
            <person name="Stenlid J."/>
            <person name="Wiebenga A."/>
            <person name="Xie X."/>
            <person name="Kues U."/>
            <person name="Hibbett D.S."/>
            <person name="Hoffmeister D."/>
            <person name="Hogberg N."/>
            <person name="Martin F."/>
            <person name="Grigoriev I.V."/>
            <person name="Watkinson S.C."/>
        </authorList>
    </citation>
    <scope>NUCLEOTIDE SEQUENCE</scope>
    <source>
        <strain evidence="2">S7.9</strain>
    </source>
</reference>
<dbReference type="RefSeq" id="XP_007320599.1">
    <property type="nucleotide sequence ID" value="XM_007320537.1"/>
</dbReference>